<dbReference type="PANTHER" id="PTHR44757">
    <property type="entry name" value="DIGUANYLATE CYCLASE DGCP"/>
    <property type="match status" value="1"/>
</dbReference>
<name>A0ABR9CJN6_9HYPH</name>
<feature type="transmembrane region" description="Helical" evidence="1">
    <location>
        <begin position="116"/>
        <end position="133"/>
    </location>
</feature>
<organism evidence="4 5">
    <name type="scientific">Roseibium litorale</name>
    <dbReference type="NCBI Taxonomy" id="2803841"/>
    <lineage>
        <taxon>Bacteria</taxon>
        <taxon>Pseudomonadati</taxon>
        <taxon>Pseudomonadota</taxon>
        <taxon>Alphaproteobacteria</taxon>
        <taxon>Hyphomicrobiales</taxon>
        <taxon>Stappiaceae</taxon>
        <taxon>Roseibium</taxon>
    </lineage>
</organism>
<dbReference type="SMART" id="SM00267">
    <property type="entry name" value="GGDEF"/>
    <property type="match status" value="1"/>
</dbReference>
<reference evidence="5" key="1">
    <citation type="submission" date="2020-09" db="EMBL/GenBank/DDBJ databases">
        <title>The genome sequence of strain Labrenzia suaedae 4C16A.</title>
        <authorList>
            <person name="Liu Y."/>
        </authorList>
    </citation>
    <scope>NUCLEOTIDE SEQUENCE [LARGE SCALE GENOMIC DNA]</scope>
    <source>
        <strain evidence="5">4C16A</strain>
    </source>
</reference>
<dbReference type="SMART" id="SM00052">
    <property type="entry name" value="EAL"/>
    <property type="match status" value="1"/>
</dbReference>
<keyword evidence="1" id="KW-1133">Transmembrane helix</keyword>
<comment type="caution">
    <text evidence="4">The sequence shown here is derived from an EMBL/GenBank/DDBJ whole genome shotgun (WGS) entry which is preliminary data.</text>
</comment>
<sequence length="652" mass="72080">MTLTNQHPELILAQFKELKRQVPLLYALLMVNAIAVSYTHYGYAPNYLTIWLLGPLVTICGLRSFLWLRTSIENVTYTRALKQLRQTVFLSGILAGGFIIWSLALDGYGGDMERGHVSLFIAITVIGCIFCLINLPQAALLVMSVVTVPYIAYYISIDQNVFHAIALNIFLVSLVLIQVLLNGYSAFRDVIFSRMALAEKQHETEILSEENARLAHTDALTGLPNRRHFFSRLESTLAGASRENGAFTIGVVDLDRFKAVNDTYGHHFGDLLLQQVGDRLNGLSGKTPGLEISRLGGDEFGMIVQGEQDGLLALGQSINELVSCPYNIEGIQVTIGCSIGLASFPDAGRTAHELFDRSDYALYNSKTESRGQTTLYSSKHEQQIRSDRAIESALQAADLDSELNVYMQPILDLQRNEIAGYEALAQWSSPQLGVVPPDKFIPLAERTGLMRNLTLTLFGKALAGMASLPSRHYLSFNLSAHDITCSETVLLLLAAITQSKVAASRIMFEITETSVMDSYELAEKSIRLLRSTGAVIALDDFGTGYSSLSYLHRLPIDRVKIDKSFIAEGEDETSWKVITSIIALCRSMSLDCVVEGIETNEQRMHLKGLGCRYIQGHLIAEPMPAGEIGDWLRKSSYTSDEETLRRVLGADQ</sequence>
<feature type="transmembrane region" description="Helical" evidence="1">
    <location>
        <begin position="161"/>
        <end position="184"/>
    </location>
</feature>
<feature type="transmembrane region" description="Helical" evidence="1">
    <location>
        <begin position="87"/>
        <end position="104"/>
    </location>
</feature>
<dbReference type="InterPro" id="IPR001633">
    <property type="entry name" value="EAL_dom"/>
</dbReference>
<dbReference type="CDD" id="cd01949">
    <property type="entry name" value="GGDEF"/>
    <property type="match status" value="1"/>
</dbReference>
<gene>
    <name evidence="4" type="ORF">IG616_03615</name>
</gene>
<keyword evidence="1" id="KW-0472">Membrane</keyword>
<dbReference type="Proteomes" id="UP000632063">
    <property type="component" value="Unassembled WGS sequence"/>
</dbReference>
<keyword evidence="5" id="KW-1185">Reference proteome</keyword>
<accession>A0ABR9CJN6</accession>
<reference evidence="4 5" key="2">
    <citation type="journal article" date="2021" name="Int. J. Syst. Evol. Microbiol.">
        <title>Roseibium litorale sp. nov., isolated from a tidal flat sediment and proposal for the reclassification of Labrenzia polysiphoniae as Roseibium polysiphoniae comb. nov.</title>
        <authorList>
            <person name="Liu Y."/>
            <person name="Pei T."/>
            <person name="Du J."/>
            <person name="Chao M."/>
            <person name="Deng M.R."/>
            <person name="Zhu H."/>
        </authorList>
    </citation>
    <scope>NUCLEOTIDE SEQUENCE [LARGE SCALE GENOMIC DNA]</scope>
    <source>
        <strain evidence="4 5">4C16A</strain>
    </source>
</reference>
<evidence type="ECO:0000313" key="5">
    <source>
        <dbReference type="Proteomes" id="UP000632063"/>
    </source>
</evidence>
<dbReference type="Gene3D" id="3.20.20.450">
    <property type="entry name" value="EAL domain"/>
    <property type="match status" value="1"/>
</dbReference>
<dbReference type="InterPro" id="IPR000160">
    <property type="entry name" value="GGDEF_dom"/>
</dbReference>
<dbReference type="Pfam" id="PF00563">
    <property type="entry name" value="EAL"/>
    <property type="match status" value="1"/>
</dbReference>
<evidence type="ECO:0000259" key="2">
    <source>
        <dbReference type="PROSITE" id="PS50883"/>
    </source>
</evidence>
<dbReference type="EMBL" id="JACYXI010000001">
    <property type="protein sequence ID" value="MBD8890620.1"/>
    <property type="molecule type" value="Genomic_DNA"/>
</dbReference>
<dbReference type="SUPFAM" id="SSF55073">
    <property type="entry name" value="Nucleotide cyclase"/>
    <property type="match status" value="1"/>
</dbReference>
<feature type="domain" description="EAL" evidence="2">
    <location>
        <begin position="387"/>
        <end position="636"/>
    </location>
</feature>
<feature type="domain" description="GGDEF" evidence="3">
    <location>
        <begin position="245"/>
        <end position="378"/>
    </location>
</feature>
<dbReference type="InterPro" id="IPR035919">
    <property type="entry name" value="EAL_sf"/>
</dbReference>
<evidence type="ECO:0000256" key="1">
    <source>
        <dbReference type="SAM" id="Phobius"/>
    </source>
</evidence>
<dbReference type="PROSITE" id="PS50887">
    <property type="entry name" value="GGDEF"/>
    <property type="match status" value="1"/>
</dbReference>
<dbReference type="Pfam" id="PF00990">
    <property type="entry name" value="GGDEF"/>
    <property type="match status" value="1"/>
</dbReference>
<protein>
    <submittedName>
        <fullName evidence="4">EAL domain-containing protein</fullName>
    </submittedName>
</protein>
<proteinExistence type="predicted"/>
<dbReference type="PANTHER" id="PTHR44757:SF2">
    <property type="entry name" value="BIOFILM ARCHITECTURE MAINTENANCE PROTEIN MBAA"/>
    <property type="match status" value="1"/>
</dbReference>
<dbReference type="CDD" id="cd01948">
    <property type="entry name" value="EAL"/>
    <property type="match status" value="1"/>
</dbReference>
<keyword evidence="1" id="KW-0812">Transmembrane</keyword>
<feature type="transmembrane region" description="Helical" evidence="1">
    <location>
        <begin position="24"/>
        <end position="41"/>
    </location>
</feature>
<dbReference type="InterPro" id="IPR029787">
    <property type="entry name" value="Nucleotide_cyclase"/>
</dbReference>
<dbReference type="InterPro" id="IPR043128">
    <property type="entry name" value="Rev_trsase/Diguanyl_cyclase"/>
</dbReference>
<dbReference type="Gene3D" id="3.30.70.270">
    <property type="match status" value="1"/>
</dbReference>
<dbReference type="InterPro" id="IPR052155">
    <property type="entry name" value="Biofilm_reg_signaling"/>
</dbReference>
<feature type="transmembrane region" description="Helical" evidence="1">
    <location>
        <begin position="47"/>
        <end position="66"/>
    </location>
</feature>
<dbReference type="SUPFAM" id="SSF141868">
    <property type="entry name" value="EAL domain-like"/>
    <property type="match status" value="1"/>
</dbReference>
<dbReference type="PROSITE" id="PS50883">
    <property type="entry name" value="EAL"/>
    <property type="match status" value="1"/>
</dbReference>
<dbReference type="NCBIfam" id="TIGR00254">
    <property type="entry name" value="GGDEF"/>
    <property type="match status" value="1"/>
</dbReference>
<evidence type="ECO:0000259" key="3">
    <source>
        <dbReference type="PROSITE" id="PS50887"/>
    </source>
</evidence>
<evidence type="ECO:0000313" key="4">
    <source>
        <dbReference type="EMBL" id="MBD8890620.1"/>
    </source>
</evidence>